<evidence type="ECO:0000256" key="7">
    <source>
        <dbReference type="ARBA" id="ARBA00022603"/>
    </source>
</evidence>
<feature type="domain" description="Ribosomal RNA small subunit methyltransferase E PUA-like" evidence="14">
    <location>
        <begin position="16"/>
        <end position="60"/>
    </location>
</feature>
<evidence type="ECO:0000256" key="3">
    <source>
        <dbReference type="ARBA" id="ARBA00012328"/>
    </source>
</evidence>
<evidence type="ECO:0000259" key="14">
    <source>
        <dbReference type="Pfam" id="PF20260"/>
    </source>
</evidence>
<dbReference type="NCBIfam" id="TIGR00046">
    <property type="entry name" value="RsmE family RNA methyltransferase"/>
    <property type="match status" value="1"/>
</dbReference>
<comment type="caution">
    <text evidence="15">The sequence shown here is derived from an EMBL/GenBank/DDBJ whole genome shotgun (WGS) entry which is preliminary data.</text>
</comment>
<evidence type="ECO:0000256" key="5">
    <source>
        <dbReference type="ARBA" id="ARBA00022490"/>
    </source>
</evidence>
<dbReference type="Pfam" id="PF20260">
    <property type="entry name" value="PUA_4"/>
    <property type="match status" value="1"/>
</dbReference>
<sequence length="231" mass="25581">MPRFFVPGEQFPAIAGADAHQIRNVLRMKIGDEVELLDGSGKIYSAKIVRIGKDKVETEIVSEKLEESEPRIKITLAQALPKGQKMDFIIEKAVELGASKIIPLTTERTIAKNAKPERWQKLAKEAAEQSGRALIPEVSPLTRFEEVLKMRNQFNLALIPWELEREMTLKSALVHRPSSILVLIGPEGGFSHNEITLAKEGGFISVSLGRSILRAETAGLAVLSAIMYELE</sequence>
<dbReference type="AlphaFoldDB" id="A0A1F4PYY3"/>
<dbReference type="InterPro" id="IPR046886">
    <property type="entry name" value="RsmE_MTase_dom"/>
</dbReference>
<comment type="catalytic activity">
    <reaction evidence="11 12">
        <text>uridine(1498) in 16S rRNA + S-adenosyl-L-methionine = N(3)-methyluridine(1498) in 16S rRNA + S-adenosyl-L-homocysteine + H(+)</text>
        <dbReference type="Rhea" id="RHEA:42920"/>
        <dbReference type="Rhea" id="RHEA-COMP:10283"/>
        <dbReference type="Rhea" id="RHEA-COMP:10284"/>
        <dbReference type="ChEBI" id="CHEBI:15378"/>
        <dbReference type="ChEBI" id="CHEBI:57856"/>
        <dbReference type="ChEBI" id="CHEBI:59789"/>
        <dbReference type="ChEBI" id="CHEBI:65315"/>
        <dbReference type="ChEBI" id="CHEBI:74502"/>
        <dbReference type="EC" id="2.1.1.193"/>
    </reaction>
</comment>
<comment type="function">
    <text evidence="10 12">Specifically methylates the N3 position of the uracil ring of uridine 1498 (m3U1498) in 16S rRNA. Acts on the fully assembled 30S ribosomal subunit.</text>
</comment>
<evidence type="ECO:0000256" key="10">
    <source>
        <dbReference type="ARBA" id="ARBA00025699"/>
    </source>
</evidence>
<dbReference type="SUPFAM" id="SSF75217">
    <property type="entry name" value="alpha/beta knot"/>
    <property type="match status" value="1"/>
</dbReference>
<feature type="domain" description="Ribosomal RNA small subunit methyltransferase E methyltransferase" evidence="13">
    <location>
        <begin position="70"/>
        <end position="227"/>
    </location>
</feature>
<dbReference type="PANTHER" id="PTHR30027:SF3">
    <property type="entry name" value="16S RRNA (URACIL(1498)-N(3))-METHYLTRANSFERASE"/>
    <property type="match status" value="1"/>
</dbReference>
<dbReference type="GO" id="GO:0070042">
    <property type="term" value="F:rRNA (uridine-N3-)-methyltransferase activity"/>
    <property type="evidence" value="ECO:0007669"/>
    <property type="project" value="TreeGrafter"/>
</dbReference>
<dbReference type="NCBIfam" id="NF008692">
    <property type="entry name" value="PRK11713.1-5"/>
    <property type="match status" value="1"/>
</dbReference>
<keyword evidence="6 12" id="KW-0698">rRNA processing</keyword>
<dbReference type="PIRSF" id="PIRSF015601">
    <property type="entry name" value="MTase_slr0722"/>
    <property type="match status" value="1"/>
</dbReference>
<dbReference type="Proteomes" id="UP000178724">
    <property type="component" value="Unassembled WGS sequence"/>
</dbReference>
<evidence type="ECO:0000256" key="2">
    <source>
        <dbReference type="ARBA" id="ARBA00005528"/>
    </source>
</evidence>
<dbReference type="PANTHER" id="PTHR30027">
    <property type="entry name" value="RIBOSOMAL RNA SMALL SUBUNIT METHYLTRANSFERASE E"/>
    <property type="match status" value="1"/>
</dbReference>
<dbReference type="GO" id="GO:0070475">
    <property type="term" value="P:rRNA base methylation"/>
    <property type="evidence" value="ECO:0007669"/>
    <property type="project" value="TreeGrafter"/>
</dbReference>
<comment type="similarity">
    <text evidence="2 12">Belongs to the RNA methyltransferase RsmE family.</text>
</comment>
<evidence type="ECO:0000256" key="11">
    <source>
        <dbReference type="ARBA" id="ARBA00047944"/>
    </source>
</evidence>
<evidence type="ECO:0000313" key="16">
    <source>
        <dbReference type="Proteomes" id="UP000178724"/>
    </source>
</evidence>
<keyword evidence="5 12" id="KW-0963">Cytoplasm</keyword>
<keyword evidence="9 12" id="KW-0949">S-adenosyl-L-methionine</keyword>
<dbReference type="Pfam" id="PF04452">
    <property type="entry name" value="Methyltrans_RNA"/>
    <property type="match status" value="1"/>
</dbReference>
<dbReference type="SUPFAM" id="SSF88697">
    <property type="entry name" value="PUA domain-like"/>
    <property type="match status" value="1"/>
</dbReference>
<protein>
    <recommendedName>
        <fullName evidence="4 12">Ribosomal RNA small subunit methyltransferase E</fullName>
        <ecNumber evidence="3 12">2.1.1.193</ecNumber>
    </recommendedName>
</protein>
<dbReference type="InterPro" id="IPR046887">
    <property type="entry name" value="RsmE_PUA-like"/>
</dbReference>
<evidence type="ECO:0000256" key="9">
    <source>
        <dbReference type="ARBA" id="ARBA00022691"/>
    </source>
</evidence>
<dbReference type="EMBL" id="METM01000033">
    <property type="protein sequence ID" value="OGB88810.1"/>
    <property type="molecule type" value="Genomic_DNA"/>
</dbReference>
<comment type="subcellular location">
    <subcellularLocation>
        <location evidence="1 12">Cytoplasm</location>
    </subcellularLocation>
</comment>
<organism evidence="15 16">
    <name type="scientific">candidate division WOR-1 bacterium RIFCSPHIGHO2_01_FULL_53_15</name>
    <dbReference type="NCBI Taxonomy" id="1802564"/>
    <lineage>
        <taxon>Bacteria</taxon>
        <taxon>Bacillati</taxon>
        <taxon>Saganbacteria</taxon>
    </lineage>
</organism>
<dbReference type="EC" id="2.1.1.193" evidence="3 12"/>
<dbReference type="Gene3D" id="3.40.1280.10">
    <property type="match status" value="1"/>
</dbReference>
<dbReference type="GO" id="GO:0005737">
    <property type="term" value="C:cytoplasm"/>
    <property type="evidence" value="ECO:0007669"/>
    <property type="project" value="UniProtKB-SubCell"/>
</dbReference>
<evidence type="ECO:0000256" key="12">
    <source>
        <dbReference type="PIRNR" id="PIRNR015601"/>
    </source>
</evidence>
<gene>
    <name evidence="15" type="ORF">A2625_02055</name>
</gene>
<accession>A0A1F4PYY3</accession>
<dbReference type="InterPro" id="IPR029028">
    <property type="entry name" value="Alpha/beta_knot_MTases"/>
</dbReference>
<evidence type="ECO:0000256" key="6">
    <source>
        <dbReference type="ARBA" id="ARBA00022552"/>
    </source>
</evidence>
<dbReference type="CDD" id="cd18084">
    <property type="entry name" value="RsmE-like"/>
    <property type="match status" value="1"/>
</dbReference>
<evidence type="ECO:0000256" key="4">
    <source>
        <dbReference type="ARBA" id="ARBA00013673"/>
    </source>
</evidence>
<reference evidence="15 16" key="1">
    <citation type="journal article" date="2016" name="Nat. Commun.">
        <title>Thousands of microbial genomes shed light on interconnected biogeochemical processes in an aquifer system.</title>
        <authorList>
            <person name="Anantharaman K."/>
            <person name="Brown C.T."/>
            <person name="Hug L.A."/>
            <person name="Sharon I."/>
            <person name="Castelle C.J."/>
            <person name="Probst A.J."/>
            <person name="Thomas B.C."/>
            <person name="Singh A."/>
            <person name="Wilkins M.J."/>
            <person name="Karaoz U."/>
            <person name="Brodie E.L."/>
            <person name="Williams K.H."/>
            <person name="Hubbard S.S."/>
            <person name="Banfield J.F."/>
        </authorList>
    </citation>
    <scope>NUCLEOTIDE SEQUENCE [LARGE SCALE GENOMIC DNA]</scope>
</reference>
<proteinExistence type="inferred from homology"/>
<evidence type="ECO:0000313" key="15">
    <source>
        <dbReference type="EMBL" id="OGB88810.1"/>
    </source>
</evidence>
<dbReference type="InterPro" id="IPR015947">
    <property type="entry name" value="PUA-like_sf"/>
</dbReference>
<evidence type="ECO:0000259" key="13">
    <source>
        <dbReference type="Pfam" id="PF04452"/>
    </source>
</evidence>
<name>A0A1F4PYY3_UNCSA</name>
<evidence type="ECO:0000256" key="1">
    <source>
        <dbReference type="ARBA" id="ARBA00004496"/>
    </source>
</evidence>
<evidence type="ECO:0000256" key="8">
    <source>
        <dbReference type="ARBA" id="ARBA00022679"/>
    </source>
</evidence>
<keyword evidence="8 12" id="KW-0808">Transferase</keyword>
<dbReference type="InterPro" id="IPR029026">
    <property type="entry name" value="tRNA_m1G_MTases_N"/>
</dbReference>
<keyword evidence="7 12" id="KW-0489">Methyltransferase</keyword>
<dbReference type="InterPro" id="IPR006700">
    <property type="entry name" value="RsmE"/>
</dbReference>